<keyword evidence="4" id="KW-1185">Reference proteome</keyword>
<gene>
    <name evidence="3" type="ORF">IRY30_01250</name>
</gene>
<evidence type="ECO:0000256" key="1">
    <source>
        <dbReference type="ARBA" id="ARBA00006611"/>
    </source>
</evidence>
<accession>A0ABR9ZH28</accession>
<dbReference type="InterPro" id="IPR050921">
    <property type="entry name" value="T4SS_GSP_E_ATPase"/>
</dbReference>
<dbReference type="NCBIfam" id="TIGR03819">
    <property type="entry name" value="heli_sec_ATPase"/>
    <property type="match status" value="1"/>
</dbReference>
<evidence type="ECO:0000259" key="2">
    <source>
        <dbReference type="Pfam" id="PF00437"/>
    </source>
</evidence>
<comment type="caution">
    <text evidence="3">The sequence shown here is derived from an EMBL/GenBank/DDBJ whole genome shotgun (WGS) entry which is preliminary data.</text>
</comment>
<organism evidence="3 4">
    <name type="scientific">Corynebacterium suicordis DSM 45110</name>
    <dbReference type="NCBI Taxonomy" id="1121369"/>
    <lineage>
        <taxon>Bacteria</taxon>
        <taxon>Bacillati</taxon>
        <taxon>Actinomycetota</taxon>
        <taxon>Actinomycetes</taxon>
        <taxon>Mycobacteriales</taxon>
        <taxon>Corynebacteriaceae</taxon>
        <taxon>Corynebacterium</taxon>
    </lineage>
</organism>
<evidence type="ECO:0000313" key="4">
    <source>
        <dbReference type="Proteomes" id="UP000635902"/>
    </source>
</evidence>
<reference evidence="3 4" key="1">
    <citation type="submission" date="2020-10" db="EMBL/GenBank/DDBJ databases">
        <title>Novel species in genus Corynebacterium.</title>
        <authorList>
            <person name="Zhang G."/>
        </authorList>
    </citation>
    <scope>NUCLEOTIDE SEQUENCE [LARGE SCALE GENOMIC DNA]</scope>
    <source>
        <strain evidence="3 4">DSM 45110</strain>
    </source>
</reference>
<dbReference type="Gene3D" id="3.40.50.300">
    <property type="entry name" value="P-loop containing nucleotide triphosphate hydrolases"/>
    <property type="match status" value="1"/>
</dbReference>
<evidence type="ECO:0000313" key="3">
    <source>
        <dbReference type="EMBL" id="MBF4552708.1"/>
    </source>
</evidence>
<dbReference type="Proteomes" id="UP000635902">
    <property type="component" value="Unassembled WGS sequence"/>
</dbReference>
<dbReference type="CDD" id="cd01130">
    <property type="entry name" value="VirB11-like_ATPase"/>
    <property type="match status" value="1"/>
</dbReference>
<dbReference type="SUPFAM" id="SSF52540">
    <property type="entry name" value="P-loop containing nucleoside triphosphate hydrolases"/>
    <property type="match status" value="1"/>
</dbReference>
<feature type="domain" description="Bacterial type II secretion system protein E" evidence="2">
    <location>
        <begin position="85"/>
        <end position="356"/>
    </location>
</feature>
<comment type="similarity">
    <text evidence="1">Belongs to the GSP E family.</text>
</comment>
<protein>
    <submittedName>
        <fullName evidence="3">TadA family conjugal transfer-associated ATPase</fullName>
    </submittedName>
</protein>
<dbReference type="Pfam" id="PF00437">
    <property type="entry name" value="T2SSE"/>
    <property type="match status" value="1"/>
</dbReference>
<dbReference type="InterPro" id="IPR001482">
    <property type="entry name" value="T2SS/T4SS_dom"/>
</dbReference>
<proteinExistence type="inferred from homology"/>
<dbReference type="PANTHER" id="PTHR30486">
    <property type="entry name" value="TWITCHING MOTILITY PROTEIN PILT"/>
    <property type="match status" value="1"/>
</dbReference>
<name>A0ABR9ZH28_9CORY</name>
<sequence length="404" mass="43468">MNSRLAQWRRKRSSGDSVGELAEDSLALHGTDPTHRVQWELAKRGITAPSMDAIVDVLSEMPDYDCSHIVEAARRVEHDLSGLGPLAQALADPQVTDVVLNPNGDVWRDRGQGMELHADVRVNPQEIRDIAVNLASRCGVRLDDAYPFADGVLTDLPCGVQCDAIRVHAVLSPPAADGASISLRVLKQSQWTLHSLVESGLMSAEVGEMVEEAIAQRKNFLVSGGTGTGKTTLLACLISVVAPDQRIVMVEDTPELMPTHRNLVKLVTRKENADGCGGIGMQMLVKQCLRMRPDRIVVGEVRGAEIADLLVAFNTGHAGSAGTIHANSAQAVPGRLLALGAMAGIPAEATIRQVLDGIDLLLHLERKNGKRELAQIGYFHPCAKGLEVRFLWERGPAPGRMTAA</sequence>
<dbReference type="InterPro" id="IPR027417">
    <property type="entry name" value="P-loop_NTPase"/>
</dbReference>
<dbReference type="InterPro" id="IPR022399">
    <property type="entry name" value="TadA-like_ATPase"/>
</dbReference>
<dbReference type="PANTHER" id="PTHR30486:SF6">
    <property type="entry name" value="TYPE IV PILUS RETRACTATION ATPASE PILT"/>
    <property type="match status" value="1"/>
</dbReference>
<dbReference type="RefSeq" id="WP_194555596.1">
    <property type="nucleotide sequence ID" value="NZ_JADKMY010000001.1"/>
</dbReference>
<dbReference type="Gene3D" id="3.30.450.370">
    <property type="match status" value="1"/>
</dbReference>
<dbReference type="EMBL" id="JADKMY010000001">
    <property type="protein sequence ID" value="MBF4552708.1"/>
    <property type="molecule type" value="Genomic_DNA"/>
</dbReference>